<dbReference type="InterPro" id="IPR036921">
    <property type="entry name" value="PurM-like_N_sf"/>
</dbReference>
<comment type="pathway">
    <text evidence="1">Purine metabolism; IMP biosynthesis via de novo pathway; 5-amino-1-(5-phospho-D-ribosyl)imidazole from N(2)-formyl-N(1)-(5-phospho-D-ribosyl)glycinamide: step 2/2.</text>
</comment>
<evidence type="ECO:0000256" key="3">
    <source>
        <dbReference type="ARBA" id="ARBA00013047"/>
    </source>
</evidence>
<dbReference type="InterPro" id="IPR010918">
    <property type="entry name" value="PurM-like_C_dom"/>
</dbReference>
<evidence type="ECO:0000256" key="4">
    <source>
        <dbReference type="ARBA" id="ARBA00020367"/>
    </source>
</evidence>
<dbReference type="Gene3D" id="3.90.650.10">
    <property type="entry name" value="PurM-like C-terminal domain"/>
    <property type="match status" value="1"/>
</dbReference>
<dbReference type="AlphaFoldDB" id="K2G7A1"/>
<evidence type="ECO:0000259" key="13">
    <source>
        <dbReference type="Pfam" id="PF02769"/>
    </source>
</evidence>
<dbReference type="GO" id="GO:0004641">
    <property type="term" value="F:phosphoribosylformylglycinamidine cyclo-ligase activity"/>
    <property type="evidence" value="ECO:0007669"/>
    <property type="project" value="UniProtKB-EC"/>
</dbReference>
<dbReference type="SUPFAM" id="SSF55326">
    <property type="entry name" value="PurM N-terminal domain-like"/>
    <property type="match status" value="1"/>
</dbReference>
<evidence type="ECO:0000259" key="12">
    <source>
        <dbReference type="Pfam" id="PF00586"/>
    </source>
</evidence>
<dbReference type="GO" id="GO:0006189">
    <property type="term" value="P:'de novo' IMP biosynthetic process"/>
    <property type="evidence" value="ECO:0007669"/>
    <property type="project" value="UniProtKB-UniPathway"/>
</dbReference>
<evidence type="ECO:0000313" key="14">
    <source>
        <dbReference type="EMBL" id="EKE30227.1"/>
    </source>
</evidence>
<dbReference type="GO" id="GO:0005524">
    <property type="term" value="F:ATP binding"/>
    <property type="evidence" value="ECO:0007669"/>
    <property type="project" value="UniProtKB-KW"/>
</dbReference>
<gene>
    <name evidence="14" type="primary">purM</name>
    <name evidence="14" type="ORF">ACD_2C00022G0001</name>
</gene>
<dbReference type="GO" id="GO:0046084">
    <property type="term" value="P:adenine biosynthetic process"/>
    <property type="evidence" value="ECO:0007669"/>
    <property type="project" value="TreeGrafter"/>
</dbReference>
<accession>K2G7A1</accession>
<evidence type="ECO:0000256" key="1">
    <source>
        <dbReference type="ARBA" id="ARBA00004686"/>
    </source>
</evidence>
<protein>
    <recommendedName>
        <fullName evidence="4">Phosphoribosylformylglycinamidine cyclo-ligase</fullName>
        <ecNumber evidence="3">6.3.3.1</ecNumber>
    </recommendedName>
    <alternativeName>
        <fullName evidence="9">AIR synthase</fullName>
    </alternativeName>
    <alternativeName>
        <fullName evidence="10">AIRS</fullName>
    </alternativeName>
    <alternativeName>
        <fullName evidence="8">Phosphoribosyl-aminoimidazole synthetase</fullName>
    </alternativeName>
</protein>
<reference evidence="14" key="1">
    <citation type="journal article" date="2012" name="Science">
        <title>Fermentation, hydrogen, and sulfur metabolism in multiple uncultivated bacterial phyla.</title>
        <authorList>
            <person name="Wrighton K.C."/>
            <person name="Thomas B.C."/>
            <person name="Sharon I."/>
            <person name="Miller C.S."/>
            <person name="Castelle C.J."/>
            <person name="VerBerkmoes N.C."/>
            <person name="Wilkins M.J."/>
            <person name="Hettich R.L."/>
            <person name="Lipton M.S."/>
            <person name="Williams K.H."/>
            <person name="Long P.E."/>
            <person name="Banfield J.F."/>
        </authorList>
    </citation>
    <scope>NUCLEOTIDE SEQUENCE [LARGE SCALE GENOMIC DNA]</scope>
</reference>
<evidence type="ECO:0000256" key="5">
    <source>
        <dbReference type="ARBA" id="ARBA00022598"/>
    </source>
</evidence>
<evidence type="ECO:0000256" key="7">
    <source>
        <dbReference type="ARBA" id="ARBA00022840"/>
    </source>
</evidence>
<dbReference type="PANTHER" id="PTHR10520:SF12">
    <property type="entry name" value="TRIFUNCTIONAL PURINE BIOSYNTHETIC PROTEIN ADENOSINE-3"/>
    <property type="match status" value="1"/>
</dbReference>
<dbReference type="EC" id="6.3.3.1" evidence="3"/>
<proteinExistence type="inferred from homology"/>
<dbReference type="InterPro" id="IPR004733">
    <property type="entry name" value="PurM_cligase"/>
</dbReference>
<dbReference type="InterPro" id="IPR016188">
    <property type="entry name" value="PurM-like_N"/>
</dbReference>
<keyword evidence="5 14" id="KW-0436">Ligase</keyword>
<dbReference type="EMBL" id="AMFJ01000022">
    <property type="protein sequence ID" value="EKE30227.1"/>
    <property type="molecule type" value="Genomic_DNA"/>
</dbReference>
<evidence type="ECO:0000256" key="8">
    <source>
        <dbReference type="ARBA" id="ARBA00031908"/>
    </source>
</evidence>
<dbReference type="Gene3D" id="3.30.1330.10">
    <property type="entry name" value="PurM-like, N-terminal domain"/>
    <property type="match status" value="1"/>
</dbReference>
<keyword evidence="7" id="KW-0067">ATP-binding</keyword>
<dbReference type="UniPathway" id="UPA00074">
    <property type="reaction ID" value="UER00129"/>
</dbReference>
<feature type="domain" description="PurM-like N-terminal" evidence="12">
    <location>
        <begin position="68"/>
        <end position="144"/>
    </location>
</feature>
<dbReference type="InterPro" id="IPR036676">
    <property type="entry name" value="PurM-like_C_sf"/>
</dbReference>
<sequence length="312" mass="35109">MYDPTKPYKKQIFELIEKTWDNPYVTIKKGIYPILKKKFNWPEVDHSDGIGTKGLYHWQKRTFKNAVLDGLAMNLNDLALMRAIPYKLQNHIIIPEDDNEAIVEIISALSDECVKRDIAITGGETSIQNTLQGMDIGMTVSGVVESNKPNKIRAGDVLVGFKSGGLHSNGFSKVREVFGDDIRNEFTDPTKIYIGEILEINKDFGIHGMMHMTGGSYTKLRDIIDENIDLEINDTHQLKPQKIFQDIYKKGVSSEELYKTFNCGIGFIISVSEKYAKEIVAKYEDTDIIGKALKGSGKIKVQSAFSDKGVIY</sequence>
<dbReference type="Pfam" id="PF00586">
    <property type="entry name" value="AIRS"/>
    <property type="match status" value="1"/>
</dbReference>
<evidence type="ECO:0000256" key="11">
    <source>
        <dbReference type="ARBA" id="ARBA00049057"/>
    </source>
</evidence>
<dbReference type="Pfam" id="PF02769">
    <property type="entry name" value="AIRS_C"/>
    <property type="match status" value="1"/>
</dbReference>
<evidence type="ECO:0000256" key="2">
    <source>
        <dbReference type="ARBA" id="ARBA00010280"/>
    </source>
</evidence>
<evidence type="ECO:0000256" key="9">
    <source>
        <dbReference type="ARBA" id="ARBA00032931"/>
    </source>
</evidence>
<dbReference type="GO" id="GO:0005829">
    <property type="term" value="C:cytosol"/>
    <property type="evidence" value="ECO:0007669"/>
    <property type="project" value="TreeGrafter"/>
</dbReference>
<comment type="catalytic activity">
    <reaction evidence="11">
        <text>2-formamido-N(1)-(5-O-phospho-beta-D-ribosyl)acetamidine + ATP = 5-amino-1-(5-phospho-beta-D-ribosyl)imidazole + ADP + phosphate + H(+)</text>
        <dbReference type="Rhea" id="RHEA:23032"/>
        <dbReference type="ChEBI" id="CHEBI:15378"/>
        <dbReference type="ChEBI" id="CHEBI:30616"/>
        <dbReference type="ChEBI" id="CHEBI:43474"/>
        <dbReference type="ChEBI" id="CHEBI:137981"/>
        <dbReference type="ChEBI" id="CHEBI:147287"/>
        <dbReference type="ChEBI" id="CHEBI:456216"/>
        <dbReference type="EC" id="6.3.3.1"/>
    </reaction>
</comment>
<evidence type="ECO:0000256" key="6">
    <source>
        <dbReference type="ARBA" id="ARBA00022741"/>
    </source>
</evidence>
<name>K2G7A1_9BACT</name>
<evidence type="ECO:0000256" key="10">
    <source>
        <dbReference type="ARBA" id="ARBA00033093"/>
    </source>
</evidence>
<comment type="similarity">
    <text evidence="2">Belongs to the AIR synthase family.</text>
</comment>
<keyword evidence="6" id="KW-0547">Nucleotide-binding</keyword>
<comment type="caution">
    <text evidence="14">The sequence shown here is derived from an EMBL/GenBank/DDBJ whole genome shotgun (WGS) entry which is preliminary data.</text>
</comment>
<organism evidence="14">
    <name type="scientific">uncultured bacterium</name>
    <name type="common">gcode 4</name>
    <dbReference type="NCBI Taxonomy" id="1234023"/>
    <lineage>
        <taxon>Bacteria</taxon>
        <taxon>environmental samples</taxon>
    </lineage>
</organism>
<dbReference type="GO" id="GO:0004637">
    <property type="term" value="F:phosphoribosylamine-glycine ligase activity"/>
    <property type="evidence" value="ECO:0007669"/>
    <property type="project" value="TreeGrafter"/>
</dbReference>
<dbReference type="SUPFAM" id="SSF56042">
    <property type="entry name" value="PurM C-terminal domain-like"/>
    <property type="match status" value="1"/>
</dbReference>
<feature type="domain" description="PurM-like C-terminal" evidence="13">
    <location>
        <begin position="153"/>
        <end position="296"/>
    </location>
</feature>
<dbReference type="PANTHER" id="PTHR10520">
    <property type="entry name" value="TRIFUNCTIONAL PURINE BIOSYNTHETIC PROTEIN ADENOSINE-3-RELATED"/>
    <property type="match status" value="1"/>
</dbReference>